<dbReference type="InterPro" id="IPR007012">
    <property type="entry name" value="PolA_pol_cen_dom"/>
</dbReference>
<dbReference type="GO" id="GO:1990817">
    <property type="term" value="F:poly(A) RNA polymerase activity"/>
    <property type="evidence" value="ECO:0007669"/>
    <property type="project" value="UniProtKB-EC"/>
</dbReference>
<dbReference type="Gene3D" id="1.10.1410.10">
    <property type="match status" value="1"/>
</dbReference>
<dbReference type="EMBL" id="LSRX01000843">
    <property type="protein sequence ID" value="OLP87766.1"/>
    <property type="molecule type" value="Genomic_DNA"/>
</dbReference>
<dbReference type="Proteomes" id="UP000186817">
    <property type="component" value="Unassembled WGS sequence"/>
</dbReference>
<dbReference type="PANTHER" id="PTHR10682">
    <property type="entry name" value="POLY A POLYMERASE"/>
    <property type="match status" value="1"/>
</dbReference>
<name>A0A1Q9CXX0_SYMMI</name>
<dbReference type="GO" id="GO:0006397">
    <property type="term" value="P:mRNA processing"/>
    <property type="evidence" value="ECO:0007669"/>
    <property type="project" value="UniProtKB-KW"/>
</dbReference>
<comment type="subcellular location">
    <subcellularLocation>
        <location evidence="1">Nucleus</location>
    </subcellularLocation>
</comment>
<keyword evidence="5" id="KW-0808">Transferase</keyword>
<feature type="domain" description="Poly(A) polymerase central" evidence="10">
    <location>
        <begin position="428"/>
        <end position="562"/>
    </location>
</feature>
<dbReference type="EC" id="2.7.7.19" evidence="3"/>
<keyword evidence="8" id="KW-0539">Nucleus</keyword>
<proteinExistence type="inferred from homology"/>
<keyword evidence="4" id="KW-0507">mRNA processing</keyword>
<keyword evidence="12" id="KW-1185">Reference proteome</keyword>
<feature type="region of interest" description="Disordered" evidence="9">
    <location>
        <begin position="710"/>
        <end position="741"/>
    </location>
</feature>
<dbReference type="GO" id="GO:0005524">
    <property type="term" value="F:ATP binding"/>
    <property type="evidence" value="ECO:0007669"/>
    <property type="project" value="UniProtKB-KW"/>
</dbReference>
<evidence type="ECO:0000313" key="12">
    <source>
        <dbReference type="Proteomes" id="UP000186817"/>
    </source>
</evidence>
<evidence type="ECO:0000256" key="1">
    <source>
        <dbReference type="ARBA" id="ARBA00004123"/>
    </source>
</evidence>
<keyword evidence="7" id="KW-0067">ATP-binding</keyword>
<dbReference type="OrthoDB" id="412748at2759"/>
<evidence type="ECO:0000313" key="11">
    <source>
        <dbReference type="EMBL" id="OLP87766.1"/>
    </source>
</evidence>
<evidence type="ECO:0000256" key="2">
    <source>
        <dbReference type="ARBA" id="ARBA00010912"/>
    </source>
</evidence>
<organism evidence="11 12">
    <name type="scientific">Symbiodinium microadriaticum</name>
    <name type="common">Dinoflagellate</name>
    <name type="synonym">Zooxanthella microadriatica</name>
    <dbReference type="NCBI Taxonomy" id="2951"/>
    <lineage>
        <taxon>Eukaryota</taxon>
        <taxon>Sar</taxon>
        <taxon>Alveolata</taxon>
        <taxon>Dinophyceae</taxon>
        <taxon>Suessiales</taxon>
        <taxon>Symbiodiniaceae</taxon>
        <taxon>Symbiodinium</taxon>
    </lineage>
</organism>
<keyword evidence="6" id="KW-0547">Nucleotide-binding</keyword>
<dbReference type="AlphaFoldDB" id="A0A1Q9CXX0"/>
<evidence type="ECO:0000256" key="3">
    <source>
        <dbReference type="ARBA" id="ARBA00012388"/>
    </source>
</evidence>
<feature type="region of interest" description="Disordered" evidence="9">
    <location>
        <begin position="321"/>
        <end position="349"/>
    </location>
</feature>
<dbReference type="GO" id="GO:0005634">
    <property type="term" value="C:nucleus"/>
    <property type="evidence" value="ECO:0007669"/>
    <property type="project" value="UniProtKB-SubCell"/>
</dbReference>
<sequence>MGSLSQTVCELTGGHSSFSELNEADKAAQSTALLLQEKLLQYCHESLSTFDVLEPVHRELLPISVRQISAEGEGTGTLPVLHSGEVLDLLYVVPGSVDLSELLQALDLRLQGEAKGLRAAVGDGLLQAPGLEFTMRGIPVKFLLTHAADVASISAESINKNVCHVNLRAAADRCVVLGVQLFRKVRWHVADNDAKDYASKGVEVSQILQCGSVHNAQNAALRLACRTGRPVIAIPDDVSGFSACDRSLDVERSWSATSAGQVCEGSPIHFAGQRPSTFAAKLAPNRTRQVSDQAWCNLRPQANGRAGKGEKRWKQVSKEQSLEIQGRGRRQAGQVLNGPKRRGGRKRSALKPLPNRFSVAKSRLLKQFREHLQKFALFEDVFQTMANECRHVPSHAIPLVLCAVERSGYVARQTALAILESVPDKRAFQQLLTCVRFWAKQRGVYGQSHDFGYLGGAGWAICCALVCQIEQHQDLEQLLGAFFDIMSRWDCRVPVALNGRAHRQVQRNSAGLKVLLPVGRKLCANPNLTASAALQLQKEFRRGNRIFAKIQHSQADWKQIFSVSKFFERYFHYLQFDITASSEEIMFQWLSWCRQHLQGTAEMLETVGNCHLITRPWPVWLPFKDCEWHSAIAVFIALRVLPHTRNEPAGTRTVVDLREILVTLLERLCAWPLATEHLGEFDLYIRHTSQAEVKSWLTALEGGFPVKRAHRSTTQTQAAISLPEPDSEDDMSRQSSSFEFQ</sequence>
<gene>
    <name evidence="11" type="primary">PAPOLG</name>
    <name evidence="11" type="ORF">AK812_SmicGene30982</name>
</gene>
<evidence type="ECO:0000256" key="9">
    <source>
        <dbReference type="SAM" id="MobiDB-lite"/>
    </source>
</evidence>
<evidence type="ECO:0000256" key="8">
    <source>
        <dbReference type="ARBA" id="ARBA00023242"/>
    </source>
</evidence>
<protein>
    <recommendedName>
        <fullName evidence="3">polynucleotide adenylyltransferase</fullName>
        <ecNumber evidence="3">2.7.7.19</ecNumber>
    </recommendedName>
</protein>
<dbReference type="PANTHER" id="PTHR10682:SF10">
    <property type="entry name" value="POLYNUCLEOTIDE ADENYLYLTRANSFERASE"/>
    <property type="match status" value="1"/>
</dbReference>
<comment type="caution">
    <text evidence="11">The sequence shown here is derived from an EMBL/GenBank/DDBJ whole genome shotgun (WGS) entry which is preliminary data.</text>
</comment>
<dbReference type="Pfam" id="PF04928">
    <property type="entry name" value="PAP_central"/>
    <property type="match status" value="1"/>
</dbReference>
<evidence type="ECO:0000256" key="7">
    <source>
        <dbReference type="ARBA" id="ARBA00022840"/>
    </source>
</evidence>
<evidence type="ECO:0000256" key="5">
    <source>
        <dbReference type="ARBA" id="ARBA00022679"/>
    </source>
</evidence>
<reference evidence="11 12" key="1">
    <citation type="submission" date="2016-02" db="EMBL/GenBank/DDBJ databases">
        <title>Genome analysis of coral dinoflagellate symbionts highlights evolutionary adaptations to a symbiotic lifestyle.</title>
        <authorList>
            <person name="Aranda M."/>
            <person name="Li Y."/>
            <person name="Liew Y.J."/>
            <person name="Baumgarten S."/>
            <person name="Simakov O."/>
            <person name="Wilson M."/>
            <person name="Piel J."/>
            <person name="Ashoor H."/>
            <person name="Bougouffa S."/>
            <person name="Bajic V.B."/>
            <person name="Ryu T."/>
            <person name="Ravasi T."/>
            <person name="Bayer T."/>
            <person name="Micklem G."/>
            <person name="Kim H."/>
            <person name="Bhak J."/>
            <person name="Lajeunesse T.C."/>
            <person name="Voolstra C.R."/>
        </authorList>
    </citation>
    <scope>NUCLEOTIDE SEQUENCE [LARGE SCALE GENOMIC DNA]</scope>
    <source>
        <strain evidence="11 12">CCMP2467</strain>
    </source>
</reference>
<feature type="compositionally biased region" description="Basic residues" evidence="9">
    <location>
        <begin position="339"/>
        <end position="349"/>
    </location>
</feature>
<evidence type="ECO:0000259" key="10">
    <source>
        <dbReference type="Pfam" id="PF04928"/>
    </source>
</evidence>
<dbReference type="SUPFAM" id="SSF81631">
    <property type="entry name" value="PAP/OAS1 substrate-binding domain"/>
    <property type="match status" value="1"/>
</dbReference>
<evidence type="ECO:0000256" key="4">
    <source>
        <dbReference type="ARBA" id="ARBA00022664"/>
    </source>
</evidence>
<accession>A0A1Q9CXX0</accession>
<comment type="similarity">
    <text evidence="2">Belongs to the poly(A) polymerase family.</text>
</comment>
<evidence type="ECO:0000256" key="6">
    <source>
        <dbReference type="ARBA" id="ARBA00022741"/>
    </source>
</evidence>